<reference evidence="2" key="1">
    <citation type="submission" date="2020-10" db="EMBL/GenBank/DDBJ databases">
        <authorList>
            <person name="Kikuchi T."/>
        </authorList>
    </citation>
    <scope>NUCLEOTIDE SEQUENCE</scope>
    <source>
        <strain evidence="2">NKZ352</strain>
    </source>
</reference>
<dbReference type="AlphaFoldDB" id="A0A8S1HVI7"/>
<gene>
    <name evidence="2" type="ORF">CAUJ_LOCUS15264</name>
</gene>
<organism evidence="2 3">
    <name type="scientific">Caenorhabditis auriculariae</name>
    <dbReference type="NCBI Taxonomy" id="2777116"/>
    <lineage>
        <taxon>Eukaryota</taxon>
        <taxon>Metazoa</taxon>
        <taxon>Ecdysozoa</taxon>
        <taxon>Nematoda</taxon>
        <taxon>Chromadorea</taxon>
        <taxon>Rhabditida</taxon>
        <taxon>Rhabditina</taxon>
        <taxon>Rhabditomorpha</taxon>
        <taxon>Rhabditoidea</taxon>
        <taxon>Rhabditidae</taxon>
        <taxon>Peloderinae</taxon>
        <taxon>Caenorhabditis</taxon>
    </lineage>
</organism>
<accession>A0A8S1HVI7</accession>
<sequence>MQRGHQHRGTSKDNHQKGPLQDLPARPRRITVLEIQTMLVLQLNTTQQGQGSQQEVRVYNVNEKLKKENNNQLHKSI</sequence>
<name>A0A8S1HVI7_9PELO</name>
<feature type="region of interest" description="Disordered" evidence="1">
    <location>
        <begin position="1"/>
        <end position="27"/>
    </location>
</feature>
<dbReference type="EMBL" id="CAJGYM010000170">
    <property type="protein sequence ID" value="CAD6199361.1"/>
    <property type="molecule type" value="Genomic_DNA"/>
</dbReference>
<dbReference type="Proteomes" id="UP000835052">
    <property type="component" value="Unassembled WGS sequence"/>
</dbReference>
<evidence type="ECO:0000313" key="2">
    <source>
        <dbReference type="EMBL" id="CAD6199361.1"/>
    </source>
</evidence>
<proteinExistence type="predicted"/>
<comment type="caution">
    <text evidence="2">The sequence shown here is derived from an EMBL/GenBank/DDBJ whole genome shotgun (WGS) entry which is preliminary data.</text>
</comment>
<protein>
    <submittedName>
        <fullName evidence="2">Uncharacterized protein</fullName>
    </submittedName>
</protein>
<evidence type="ECO:0000256" key="1">
    <source>
        <dbReference type="SAM" id="MobiDB-lite"/>
    </source>
</evidence>
<evidence type="ECO:0000313" key="3">
    <source>
        <dbReference type="Proteomes" id="UP000835052"/>
    </source>
</evidence>
<keyword evidence="3" id="KW-1185">Reference proteome</keyword>